<keyword evidence="5" id="KW-0418">Kinase</keyword>
<dbReference type="InterPro" id="IPR035965">
    <property type="entry name" value="PAS-like_dom_sf"/>
</dbReference>
<dbReference type="PROSITE" id="PS50109">
    <property type="entry name" value="HIS_KIN"/>
    <property type="match status" value="1"/>
</dbReference>
<dbReference type="Proteomes" id="UP000199559">
    <property type="component" value="Unassembled WGS sequence"/>
</dbReference>
<dbReference type="InterPro" id="IPR005467">
    <property type="entry name" value="His_kinase_dom"/>
</dbReference>
<keyword evidence="9" id="KW-1185">Reference proteome</keyword>
<keyword evidence="3" id="KW-0597">Phosphoprotein</keyword>
<proteinExistence type="predicted"/>
<dbReference type="PANTHER" id="PTHR43304:SF1">
    <property type="entry name" value="PAC DOMAIN-CONTAINING PROTEIN"/>
    <property type="match status" value="1"/>
</dbReference>
<dbReference type="InterPro" id="IPR000014">
    <property type="entry name" value="PAS"/>
</dbReference>
<comment type="catalytic activity">
    <reaction evidence="1">
        <text>ATP + protein L-histidine = ADP + protein N-phospho-L-histidine.</text>
        <dbReference type="EC" id="2.7.13.3"/>
    </reaction>
</comment>
<evidence type="ECO:0000256" key="3">
    <source>
        <dbReference type="ARBA" id="ARBA00022553"/>
    </source>
</evidence>
<dbReference type="SUPFAM" id="SSF55874">
    <property type="entry name" value="ATPase domain of HSP90 chaperone/DNA topoisomerase II/histidine kinase"/>
    <property type="match status" value="1"/>
</dbReference>
<dbReference type="InterPro" id="IPR000700">
    <property type="entry name" value="PAS-assoc_C"/>
</dbReference>
<dbReference type="AlphaFoldDB" id="A0A1I3MDI9"/>
<dbReference type="Pfam" id="PF02518">
    <property type="entry name" value="HATPase_c"/>
    <property type="match status" value="1"/>
</dbReference>
<dbReference type="InterPro" id="IPR013655">
    <property type="entry name" value="PAS_fold_3"/>
</dbReference>
<keyword evidence="4" id="KW-0808">Transferase</keyword>
<dbReference type="GO" id="GO:0004673">
    <property type="term" value="F:protein histidine kinase activity"/>
    <property type="evidence" value="ECO:0007669"/>
    <property type="project" value="UniProtKB-EC"/>
</dbReference>
<dbReference type="EMBL" id="FORM01000003">
    <property type="protein sequence ID" value="SFI95038.1"/>
    <property type="molecule type" value="Genomic_DNA"/>
</dbReference>
<dbReference type="Gene3D" id="3.30.450.20">
    <property type="entry name" value="PAS domain"/>
    <property type="match status" value="1"/>
</dbReference>
<dbReference type="InterPro" id="IPR004358">
    <property type="entry name" value="Sig_transdc_His_kin-like_C"/>
</dbReference>
<evidence type="ECO:0000256" key="2">
    <source>
        <dbReference type="ARBA" id="ARBA00012438"/>
    </source>
</evidence>
<dbReference type="EC" id="2.7.13.3" evidence="2"/>
<evidence type="ECO:0000256" key="5">
    <source>
        <dbReference type="ARBA" id="ARBA00022777"/>
    </source>
</evidence>
<dbReference type="InterPro" id="IPR036890">
    <property type="entry name" value="HATPase_C_sf"/>
</dbReference>
<dbReference type="InterPro" id="IPR052162">
    <property type="entry name" value="Sensor_kinase/Photoreceptor"/>
</dbReference>
<dbReference type="PROSITE" id="PS50113">
    <property type="entry name" value="PAC"/>
    <property type="match status" value="1"/>
</dbReference>
<dbReference type="SUPFAM" id="SSF55785">
    <property type="entry name" value="PYP-like sensor domain (PAS domain)"/>
    <property type="match status" value="1"/>
</dbReference>
<sequence>MEQITEENTLENQKWKFALENSGIGVWDWNAKTNVVIYSKESKKIIGFKDDEISSEASEWDNRVHREDRADYYEDFNDHITGINSNYVNIHRVLHKDDTYRWILDQGKIIERDTAGNPLRIVGTHTDITKQKEAELSLKKSIDVITDQNNKLKSFAHIVSHNLKQHAGNFESILKFHEEADSDAEKQEMVRHLRTVSKSLSKTLNSLSQIVTLQSKESIRDKNIKIGKEVNAVIEELTFIISESSTIIYNNVRSNCNVYFSASYLHSILQNLITNAIKYKHPDRNPVITIDSDCIDDDLELTISDNGKGIDLEKFGKDIFGLYKTFHHNEDAEGVGLYLVKNQVEAFGGTISIDSKIDVGTTFKIRIPNHKKIQL</sequence>
<reference evidence="9" key="1">
    <citation type="submission" date="2016-10" db="EMBL/GenBank/DDBJ databases">
        <authorList>
            <person name="Varghese N."/>
            <person name="Submissions S."/>
        </authorList>
    </citation>
    <scope>NUCLEOTIDE SEQUENCE [LARGE SCALE GENOMIC DNA]</scope>
    <source>
        <strain evidence="9">DSM 28881</strain>
    </source>
</reference>
<evidence type="ECO:0000313" key="8">
    <source>
        <dbReference type="EMBL" id="SFI95038.1"/>
    </source>
</evidence>
<dbReference type="NCBIfam" id="TIGR00229">
    <property type="entry name" value="sensory_box"/>
    <property type="match status" value="1"/>
</dbReference>
<dbReference type="Pfam" id="PF08447">
    <property type="entry name" value="PAS_3"/>
    <property type="match status" value="1"/>
</dbReference>
<dbReference type="InterPro" id="IPR003594">
    <property type="entry name" value="HATPase_dom"/>
</dbReference>
<evidence type="ECO:0000259" key="7">
    <source>
        <dbReference type="PROSITE" id="PS50113"/>
    </source>
</evidence>
<organism evidence="8 9">
    <name type="scientific">Olleya namhaensis</name>
    <dbReference type="NCBI Taxonomy" id="1144750"/>
    <lineage>
        <taxon>Bacteria</taxon>
        <taxon>Pseudomonadati</taxon>
        <taxon>Bacteroidota</taxon>
        <taxon>Flavobacteriia</taxon>
        <taxon>Flavobacteriales</taxon>
        <taxon>Flavobacteriaceae</taxon>
    </lineage>
</organism>
<evidence type="ECO:0000313" key="9">
    <source>
        <dbReference type="Proteomes" id="UP000199559"/>
    </source>
</evidence>
<dbReference type="PANTHER" id="PTHR43304">
    <property type="entry name" value="PHYTOCHROME-LIKE PROTEIN CPH1"/>
    <property type="match status" value="1"/>
</dbReference>
<dbReference type="SMART" id="SM00086">
    <property type="entry name" value="PAC"/>
    <property type="match status" value="1"/>
</dbReference>
<dbReference type="RefSeq" id="WP_090838571.1">
    <property type="nucleotide sequence ID" value="NZ_FORM01000003.1"/>
</dbReference>
<name>A0A1I3MDI9_9FLAO</name>
<feature type="domain" description="Histidine kinase" evidence="6">
    <location>
        <begin position="158"/>
        <end position="371"/>
    </location>
</feature>
<dbReference type="Gene3D" id="3.30.565.10">
    <property type="entry name" value="Histidine kinase-like ATPase, C-terminal domain"/>
    <property type="match status" value="1"/>
</dbReference>
<accession>A0A1I3MDI9</accession>
<protein>
    <recommendedName>
        <fullName evidence="2">histidine kinase</fullName>
        <ecNumber evidence="2">2.7.13.3</ecNumber>
    </recommendedName>
</protein>
<evidence type="ECO:0000259" key="6">
    <source>
        <dbReference type="PROSITE" id="PS50109"/>
    </source>
</evidence>
<feature type="domain" description="PAC" evidence="7">
    <location>
        <begin position="87"/>
        <end position="140"/>
    </location>
</feature>
<gene>
    <name evidence="8" type="ORF">SAMN05443431_103111</name>
</gene>
<dbReference type="SMART" id="SM00387">
    <property type="entry name" value="HATPase_c"/>
    <property type="match status" value="1"/>
</dbReference>
<dbReference type="InterPro" id="IPR001610">
    <property type="entry name" value="PAC"/>
</dbReference>
<dbReference type="PRINTS" id="PR00344">
    <property type="entry name" value="BCTRLSENSOR"/>
</dbReference>
<evidence type="ECO:0000256" key="4">
    <source>
        <dbReference type="ARBA" id="ARBA00022679"/>
    </source>
</evidence>
<dbReference type="STRING" id="1144750.SAMN05443431_103111"/>
<evidence type="ECO:0000256" key="1">
    <source>
        <dbReference type="ARBA" id="ARBA00000085"/>
    </source>
</evidence>